<dbReference type="EMBL" id="JAUTXT010000032">
    <property type="protein sequence ID" value="KAK3672481.1"/>
    <property type="molecule type" value="Genomic_DNA"/>
</dbReference>
<dbReference type="AlphaFoldDB" id="A0AAE0WG19"/>
<dbReference type="GO" id="GO:0004526">
    <property type="term" value="F:ribonuclease P activity"/>
    <property type="evidence" value="ECO:0007669"/>
    <property type="project" value="TreeGrafter"/>
</dbReference>
<name>A0AAE0WG19_9PEZI</name>
<dbReference type="InterPro" id="IPR013893">
    <property type="entry name" value="RNase_P_Rpp40"/>
</dbReference>
<evidence type="ECO:0000313" key="2">
    <source>
        <dbReference type="Proteomes" id="UP001274830"/>
    </source>
</evidence>
<proteinExistence type="predicted"/>
<sequence length="328" mass="36415">MHLTRDGPKPKCFFTQANLPTFVDHDHPPIKKQPLATVVKQNFTHTLDLIVPDTHLDKLNAALTKGPGDLHYARVYMKLSEILDGDFFNTYIKSDDILMLSEGRPGIDHMYSLCEGVLRLEVDRPAFERTGLPGTAIPSQGRKHVKSRYAIEVNLRLPSMVSGKPGFDRLVWACRNVLNRSVAWLIYNSKSPGDFSGPISSHQPSIRAIEAEISHTKARTMPARPGVVDEHDFDEATALLEWMTLVASGSVRALPLASEHEMSGVESSGVSALRWHGFIPSSFVIGILLPALKVCSNDWFAMIATSFDGSAYATMKSEDHIMVWEFTD</sequence>
<dbReference type="GO" id="GO:0000171">
    <property type="term" value="F:ribonuclease MRP activity"/>
    <property type="evidence" value="ECO:0007669"/>
    <property type="project" value="TreeGrafter"/>
</dbReference>
<dbReference type="GO" id="GO:0001682">
    <property type="term" value="P:tRNA 5'-leader removal"/>
    <property type="evidence" value="ECO:0007669"/>
    <property type="project" value="InterPro"/>
</dbReference>
<dbReference type="GO" id="GO:0000447">
    <property type="term" value="P:endonucleolytic cleavage in ITS1 to separate SSU-rRNA from 5.8S rRNA and LSU-rRNA from tricistronic rRNA transcript (SSU-rRNA, 5.8S rRNA, LSU-rRNA)"/>
    <property type="evidence" value="ECO:0007669"/>
    <property type="project" value="TreeGrafter"/>
</dbReference>
<dbReference type="Pfam" id="PF08584">
    <property type="entry name" value="Ribonuc_P_40"/>
    <property type="match status" value="1"/>
</dbReference>
<dbReference type="Proteomes" id="UP001274830">
    <property type="component" value="Unassembled WGS sequence"/>
</dbReference>
<reference evidence="1" key="1">
    <citation type="submission" date="2023-07" db="EMBL/GenBank/DDBJ databases">
        <title>Black Yeasts Isolated from many extreme environments.</title>
        <authorList>
            <person name="Coleine C."/>
            <person name="Stajich J.E."/>
            <person name="Selbmann L."/>
        </authorList>
    </citation>
    <scope>NUCLEOTIDE SEQUENCE</scope>
    <source>
        <strain evidence="1">CCFEE 5485</strain>
    </source>
</reference>
<accession>A0AAE0WG19</accession>
<gene>
    <name evidence="1" type="ORF">LTR78_007531</name>
</gene>
<evidence type="ECO:0000313" key="1">
    <source>
        <dbReference type="EMBL" id="KAK3672481.1"/>
    </source>
</evidence>
<keyword evidence="2" id="KW-1185">Reference proteome</keyword>
<protein>
    <submittedName>
        <fullName evidence="1">Uncharacterized protein</fullName>
    </submittedName>
</protein>
<dbReference type="GO" id="GO:0030681">
    <property type="term" value="C:multimeric ribonuclease P complex"/>
    <property type="evidence" value="ECO:0007669"/>
    <property type="project" value="TreeGrafter"/>
</dbReference>
<dbReference type="GO" id="GO:0000172">
    <property type="term" value="C:ribonuclease MRP complex"/>
    <property type="evidence" value="ECO:0007669"/>
    <property type="project" value="TreeGrafter"/>
</dbReference>
<dbReference type="PANTHER" id="PTHR15396">
    <property type="entry name" value="RIBONUCLEASE P PROTEIN SUBUNIT P40"/>
    <property type="match status" value="1"/>
</dbReference>
<organism evidence="1 2">
    <name type="scientific">Recurvomyces mirabilis</name>
    <dbReference type="NCBI Taxonomy" id="574656"/>
    <lineage>
        <taxon>Eukaryota</taxon>
        <taxon>Fungi</taxon>
        <taxon>Dikarya</taxon>
        <taxon>Ascomycota</taxon>
        <taxon>Pezizomycotina</taxon>
        <taxon>Dothideomycetes</taxon>
        <taxon>Dothideomycetidae</taxon>
        <taxon>Mycosphaerellales</taxon>
        <taxon>Teratosphaeriaceae</taxon>
        <taxon>Recurvomyces</taxon>
    </lineage>
</organism>
<dbReference type="PANTHER" id="PTHR15396:SF1">
    <property type="entry name" value="RIBONUCLEASE P PROTEIN SUBUNIT P40"/>
    <property type="match status" value="1"/>
</dbReference>
<comment type="caution">
    <text evidence="1">The sequence shown here is derived from an EMBL/GenBank/DDBJ whole genome shotgun (WGS) entry which is preliminary data.</text>
</comment>